<dbReference type="CDD" id="cd03064">
    <property type="entry name" value="TRX_Fd_NuoE"/>
    <property type="match status" value="1"/>
</dbReference>
<evidence type="ECO:0000313" key="7">
    <source>
        <dbReference type="EMBL" id="EPD32434.1"/>
    </source>
</evidence>
<dbReference type="OrthoDB" id="9807941at2"/>
<dbReference type="Pfam" id="PF01257">
    <property type="entry name" value="2Fe-2S_thioredx"/>
    <property type="match status" value="1"/>
</dbReference>
<evidence type="ECO:0000313" key="8">
    <source>
        <dbReference type="Proteomes" id="UP000014417"/>
    </source>
</evidence>
<keyword evidence="8" id="KW-1185">Reference proteome</keyword>
<comment type="caution">
    <text evidence="7">The sequence shown here is derived from an EMBL/GenBank/DDBJ whole genome shotgun (WGS) entry which is preliminary data.</text>
</comment>
<dbReference type="SUPFAM" id="SSF52833">
    <property type="entry name" value="Thioredoxin-like"/>
    <property type="match status" value="1"/>
</dbReference>
<evidence type="ECO:0000256" key="6">
    <source>
        <dbReference type="ARBA" id="ARBA00034078"/>
    </source>
</evidence>
<reference evidence="7 8" key="1">
    <citation type="submission" date="2013-04" db="EMBL/GenBank/DDBJ databases">
        <title>The Genome Sequence of Propionimicrobium lymphophilum ACS-093-V-SCH5.</title>
        <authorList>
            <consortium name="The Broad Institute Genomics Platform"/>
            <person name="Earl A."/>
            <person name="Ward D."/>
            <person name="Feldgarden M."/>
            <person name="Gevers D."/>
            <person name="Saerens B."/>
            <person name="Vaneechoutte M."/>
            <person name="Walker B."/>
            <person name="Young S."/>
            <person name="Zeng Q."/>
            <person name="Gargeya S."/>
            <person name="Fitzgerald M."/>
            <person name="Haas B."/>
            <person name="Abouelleil A."/>
            <person name="Allen A.W."/>
            <person name="Alvarado L."/>
            <person name="Arachchi H.M."/>
            <person name="Berlin A.M."/>
            <person name="Chapman S.B."/>
            <person name="Gainer-Dewar J."/>
            <person name="Goldberg J."/>
            <person name="Griggs A."/>
            <person name="Gujja S."/>
            <person name="Hansen M."/>
            <person name="Howarth C."/>
            <person name="Imamovic A."/>
            <person name="Ireland A."/>
            <person name="Larimer J."/>
            <person name="McCowan C."/>
            <person name="Murphy C."/>
            <person name="Pearson M."/>
            <person name="Poon T.W."/>
            <person name="Priest M."/>
            <person name="Roberts A."/>
            <person name="Saif S."/>
            <person name="Shea T."/>
            <person name="Sisk P."/>
            <person name="Sykes S."/>
            <person name="Wortman J."/>
            <person name="Nusbaum C."/>
            <person name="Birren B."/>
        </authorList>
    </citation>
    <scope>NUCLEOTIDE SEQUENCE [LARGE SCALE GENOMIC DNA]</scope>
    <source>
        <strain evidence="7 8">ACS-093-V-SCH5</strain>
    </source>
</reference>
<dbReference type="GO" id="GO:0003954">
    <property type="term" value="F:NADH dehydrogenase activity"/>
    <property type="evidence" value="ECO:0007669"/>
    <property type="project" value="TreeGrafter"/>
</dbReference>
<dbReference type="Gene3D" id="1.10.10.1590">
    <property type="entry name" value="NADH-quinone oxidoreductase subunit E"/>
    <property type="match status" value="1"/>
</dbReference>
<gene>
    <name evidence="7" type="ORF">HMPREF9306_02005</name>
</gene>
<dbReference type="NCBIfam" id="NF005721">
    <property type="entry name" value="PRK07539.1-1"/>
    <property type="match status" value="1"/>
</dbReference>
<accession>S2WXD3</accession>
<evidence type="ECO:0000256" key="3">
    <source>
        <dbReference type="ARBA" id="ARBA00022723"/>
    </source>
</evidence>
<dbReference type="InterPro" id="IPR041921">
    <property type="entry name" value="NuoE_N"/>
</dbReference>
<dbReference type="PATRIC" id="fig|883161.3.peg.1993"/>
<keyword evidence="4" id="KW-0408">Iron</keyword>
<dbReference type="PROSITE" id="PS01099">
    <property type="entry name" value="COMPLEX1_24K"/>
    <property type="match status" value="1"/>
</dbReference>
<keyword evidence="2" id="KW-0001">2Fe-2S</keyword>
<dbReference type="FunFam" id="1.10.10.1590:FF:000001">
    <property type="entry name" value="NADH-quinone oxidoreductase subunit E"/>
    <property type="match status" value="1"/>
</dbReference>
<evidence type="ECO:0000256" key="2">
    <source>
        <dbReference type="ARBA" id="ARBA00022714"/>
    </source>
</evidence>
<dbReference type="HOGENOM" id="CLU_054537_1_0_11"/>
<evidence type="ECO:0000256" key="1">
    <source>
        <dbReference type="ARBA" id="ARBA00010643"/>
    </source>
</evidence>
<organism evidence="7 8">
    <name type="scientific">Propionimicrobium lymphophilum ACS-093-V-SCH5</name>
    <dbReference type="NCBI Taxonomy" id="883161"/>
    <lineage>
        <taxon>Bacteria</taxon>
        <taxon>Bacillati</taxon>
        <taxon>Actinomycetota</taxon>
        <taxon>Actinomycetes</taxon>
        <taxon>Propionibacteriales</taxon>
        <taxon>Propionibacteriaceae</taxon>
        <taxon>Propionimicrobium</taxon>
    </lineage>
</organism>
<dbReference type="RefSeq" id="WP_016456809.1">
    <property type="nucleotide sequence ID" value="NZ_KE150269.1"/>
</dbReference>
<dbReference type="NCBIfam" id="TIGR01958">
    <property type="entry name" value="nuoE_fam"/>
    <property type="match status" value="1"/>
</dbReference>
<sequence>MSANPKEEVLSSESVKLPLPHEFNPNYSDERRIDYANTETNIDESTIADMKAIMARYPQPRSALLPMLHLVQSVDGYISAAGVELCADLLGIPVAQVNGVATFYTQYHRKPAGEYHVGVCTTSLCAIMGGDVLLGQMEQKLGIEPGETTPDGKFSLERVECNAACDFAPVMMVNWEFMDAMTPELADKLIDDLRAGRDVHSTRGPRIPTFKENERMLAGFCDGLADEGPSAGDASLRGVKLAKENGWRAPSAAEVAVAKPADEEAAK</sequence>
<dbReference type="EMBL" id="AGZR01000009">
    <property type="protein sequence ID" value="EPD32434.1"/>
    <property type="molecule type" value="Genomic_DNA"/>
</dbReference>
<comment type="similarity">
    <text evidence="1">Belongs to the complex I 24 kDa subunit family.</text>
</comment>
<dbReference type="Proteomes" id="UP000014417">
    <property type="component" value="Unassembled WGS sequence"/>
</dbReference>
<evidence type="ECO:0000256" key="4">
    <source>
        <dbReference type="ARBA" id="ARBA00023004"/>
    </source>
</evidence>
<name>S2WXD3_9ACTN</name>
<dbReference type="GO" id="GO:0051537">
    <property type="term" value="F:2 iron, 2 sulfur cluster binding"/>
    <property type="evidence" value="ECO:0007669"/>
    <property type="project" value="UniProtKB-KW"/>
</dbReference>
<evidence type="ECO:0000256" key="5">
    <source>
        <dbReference type="ARBA" id="ARBA00023014"/>
    </source>
</evidence>
<dbReference type="STRING" id="883161.HMPREF9306_02005"/>
<dbReference type="AlphaFoldDB" id="S2WXD3"/>
<comment type="cofactor">
    <cofactor evidence="6">
        <name>[2Fe-2S] cluster</name>
        <dbReference type="ChEBI" id="CHEBI:190135"/>
    </cofactor>
</comment>
<dbReference type="PANTHER" id="PTHR10371:SF3">
    <property type="entry name" value="NADH DEHYDROGENASE [UBIQUINONE] FLAVOPROTEIN 2, MITOCHONDRIAL"/>
    <property type="match status" value="1"/>
</dbReference>
<proteinExistence type="inferred from homology"/>
<keyword evidence="5" id="KW-0411">Iron-sulfur</keyword>
<dbReference type="GO" id="GO:0046872">
    <property type="term" value="F:metal ion binding"/>
    <property type="evidence" value="ECO:0007669"/>
    <property type="project" value="UniProtKB-KW"/>
</dbReference>
<dbReference type="Gene3D" id="3.40.30.10">
    <property type="entry name" value="Glutaredoxin"/>
    <property type="match status" value="1"/>
</dbReference>
<dbReference type="InterPro" id="IPR036249">
    <property type="entry name" value="Thioredoxin-like_sf"/>
</dbReference>
<dbReference type="InterPro" id="IPR042128">
    <property type="entry name" value="NuoE_dom"/>
</dbReference>
<keyword evidence="3" id="KW-0479">Metal-binding</keyword>
<dbReference type="InterPro" id="IPR002023">
    <property type="entry name" value="NuoE-like"/>
</dbReference>
<protein>
    <submittedName>
        <fullName evidence="7">NADH-quinone oxidoreductase, E subunit</fullName>
    </submittedName>
</protein>
<dbReference type="PANTHER" id="PTHR10371">
    <property type="entry name" value="NADH DEHYDROGENASE UBIQUINONE FLAVOPROTEIN 2, MITOCHONDRIAL"/>
    <property type="match status" value="1"/>
</dbReference>